<keyword evidence="1" id="KW-0732">Signal</keyword>
<protein>
    <recommendedName>
        <fullName evidence="6">Outer membrane protein beta-barrel domain-containing protein</fullName>
    </recommendedName>
</protein>
<dbReference type="OrthoDB" id="5814217at2"/>
<comment type="caution">
    <text evidence="2">The sequence shown here is derived from an EMBL/GenBank/DDBJ whole genome shotgun (WGS) entry which is preliminary data.</text>
</comment>
<gene>
    <name evidence="3" type="ORF">BIY20_00940</name>
    <name evidence="2" type="ORF">BIY22_13415</name>
</gene>
<feature type="signal peptide" evidence="1">
    <location>
        <begin position="1"/>
        <end position="21"/>
    </location>
</feature>
<accession>A0A1Q9HA23</accession>
<dbReference type="RefSeq" id="WP_075710848.1">
    <property type="nucleotide sequence ID" value="NZ_AP019655.1"/>
</dbReference>
<evidence type="ECO:0008006" key="6">
    <source>
        <dbReference type="Google" id="ProtNLM"/>
    </source>
</evidence>
<name>A0A1Q9HA23_9VIBR</name>
<proteinExistence type="predicted"/>
<dbReference type="EMBL" id="MJMH01000173">
    <property type="protein sequence ID" value="OLQ91406.1"/>
    <property type="molecule type" value="Genomic_DNA"/>
</dbReference>
<feature type="chain" id="PRO_5043148975" description="Outer membrane protein beta-barrel domain-containing protein" evidence="1">
    <location>
        <begin position="22"/>
        <end position="172"/>
    </location>
</feature>
<evidence type="ECO:0000313" key="5">
    <source>
        <dbReference type="Proteomes" id="UP000186313"/>
    </source>
</evidence>
<evidence type="ECO:0000313" key="2">
    <source>
        <dbReference type="EMBL" id="OLQ85879.1"/>
    </source>
</evidence>
<evidence type="ECO:0000256" key="1">
    <source>
        <dbReference type="SAM" id="SignalP"/>
    </source>
</evidence>
<reference evidence="4 5" key="1">
    <citation type="submission" date="2016-09" db="EMBL/GenBank/DDBJ databases">
        <title>Genomic Taxonomy of the Vibrionaceae.</title>
        <authorList>
            <person name="Gonzalez-Castillo A."/>
            <person name="Gomez-Gil B."/>
            <person name="Enciso-Ibarra K."/>
        </authorList>
    </citation>
    <scope>NUCLEOTIDE SEQUENCE [LARGE SCALE GENOMIC DNA]</scope>
    <source>
        <strain evidence="3 4">CAIM 1902</strain>
        <strain evidence="2 5">CAIM 703</strain>
    </source>
</reference>
<dbReference type="Proteomes" id="UP000186313">
    <property type="component" value="Unassembled WGS sequence"/>
</dbReference>
<organism evidence="2 5">
    <name type="scientific">Vibrio panuliri</name>
    <dbReference type="NCBI Taxonomy" id="1381081"/>
    <lineage>
        <taxon>Bacteria</taxon>
        <taxon>Pseudomonadati</taxon>
        <taxon>Pseudomonadota</taxon>
        <taxon>Gammaproteobacteria</taxon>
        <taxon>Vibrionales</taxon>
        <taxon>Vibrionaceae</taxon>
        <taxon>Vibrio</taxon>
    </lineage>
</organism>
<sequence length="172" mass="19056">MKKPVLLAALASTLLAPAALANNFNYNFLEFRTAMDPRFSGVEFNAMLLENVHAIARVDSQFEGDADLAGGLGFNGPINQFADVFGQALIHSISYPDSENRDRETVAEFNIGLRMWLTDQFEATTRVGRLDESSVFHAGIRFHSTQQLSLSAETRNSGIYGPQMAMSVRFQF</sequence>
<keyword evidence="4" id="KW-1185">Reference proteome</keyword>
<dbReference type="EMBL" id="MJMJ01000045">
    <property type="protein sequence ID" value="OLQ85879.1"/>
    <property type="molecule type" value="Genomic_DNA"/>
</dbReference>
<evidence type="ECO:0000313" key="3">
    <source>
        <dbReference type="EMBL" id="OLQ91406.1"/>
    </source>
</evidence>
<dbReference type="Proteomes" id="UP000186039">
    <property type="component" value="Unassembled WGS sequence"/>
</dbReference>
<dbReference type="STRING" id="1381081.BIY22_13415"/>
<evidence type="ECO:0000313" key="4">
    <source>
        <dbReference type="Proteomes" id="UP000186039"/>
    </source>
</evidence>
<dbReference type="AlphaFoldDB" id="A0A1Q9HA23"/>